<comment type="caution">
    <text evidence="5">The sequence shown here is derived from an EMBL/GenBank/DDBJ whole genome shotgun (WGS) entry which is preliminary data.</text>
</comment>
<keyword evidence="1 5" id="KW-0808">Transferase</keyword>
<dbReference type="PANTHER" id="PTHR10434">
    <property type="entry name" value="1-ACYL-SN-GLYCEROL-3-PHOSPHATE ACYLTRANSFERASE"/>
    <property type="match status" value="1"/>
</dbReference>
<evidence type="ECO:0000313" key="6">
    <source>
        <dbReference type="Proteomes" id="UP000321412"/>
    </source>
</evidence>
<evidence type="ECO:0000256" key="3">
    <source>
        <dbReference type="SAM" id="Phobius"/>
    </source>
</evidence>
<organism evidence="5 6">
    <name type="scientific">Lujinxingia vulgaris</name>
    <dbReference type="NCBI Taxonomy" id="2600176"/>
    <lineage>
        <taxon>Bacteria</taxon>
        <taxon>Deltaproteobacteria</taxon>
        <taxon>Bradymonadales</taxon>
        <taxon>Lujinxingiaceae</taxon>
        <taxon>Lujinxingia</taxon>
    </lineage>
</organism>
<dbReference type="PANTHER" id="PTHR10434:SF11">
    <property type="entry name" value="1-ACYL-SN-GLYCEROL-3-PHOSPHATE ACYLTRANSFERASE"/>
    <property type="match status" value="1"/>
</dbReference>
<accession>A0A5C6X297</accession>
<feature type="domain" description="Phospholipid/glycerol acyltransferase" evidence="4">
    <location>
        <begin position="133"/>
        <end position="246"/>
    </location>
</feature>
<gene>
    <name evidence="5" type="ORF">FRC98_20440</name>
</gene>
<dbReference type="GO" id="GO:0006654">
    <property type="term" value="P:phosphatidic acid biosynthetic process"/>
    <property type="evidence" value="ECO:0007669"/>
    <property type="project" value="TreeGrafter"/>
</dbReference>
<dbReference type="RefSeq" id="WP_146983440.1">
    <property type="nucleotide sequence ID" value="NZ_VOSM01000021.1"/>
</dbReference>
<dbReference type="CDD" id="cd07990">
    <property type="entry name" value="LPLAT_LCLAT1-like"/>
    <property type="match status" value="1"/>
</dbReference>
<feature type="transmembrane region" description="Helical" evidence="3">
    <location>
        <begin position="58"/>
        <end position="80"/>
    </location>
</feature>
<dbReference type="SMART" id="SM00563">
    <property type="entry name" value="PlsC"/>
    <property type="match status" value="1"/>
</dbReference>
<sequence length="339" mass="38302">MRTLNPIPPDISWARRLATTTAWFTLAVLMPITLPITLPLAALYGLFRRDRFSAARAILFLTYFFVLESSGLVVALIHWLRFHLLGLSPEGYENANRAVQRWWSRGLFWNALNLFDARVSVEGLDHLDNPHPAVVLCRHASTLDTMLPLGIASSPRIFAYVIKAELLADPALDYVAQRIPNVFVRRGTDNPEAEIQKILTLSQDHRDRFSLVLYPEGTRFSKTKRQRLLKKFADDPERIPIARTLTHTLPPLRDGALKLIEHTPDKDLVFIAHRGIDELGSMAELFSGALTGAHLEVKIWRIPAAQVPRDPALIPDFLLEHWQHINDFVAATAPQLASN</sequence>
<keyword evidence="3" id="KW-0472">Membrane</keyword>
<evidence type="ECO:0000256" key="2">
    <source>
        <dbReference type="ARBA" id="ARBA00023315"/>
    </source>
</evidence>
<evidence type="ECO:0000259" key="4">
    <source>
        <dbReference type="SMART" id="SM00563"/>
    </source>
</evidence>
<keyword evidence="6" id="KW-1185">Reference proteome</keyword>
<dbReference type="GO" id="GO:0003841">
    <property type="term" value="F:1-acylglycerol-3-phosphate O-acyltransferase activity"/>
    <property type="evidence" value="ECO:0007669"/>
    <property type="project" value="TreeGrafter"/>
</dbReference>
<keyword evidence="3" id="KW-1133">Transmembrane helix</keyword>
<dbReference type="SUPFAM" id="SSF69593">
    <property type="entry name" value="Glycerol-3-phosphate (1)-acyltransferase"/>
    <property type="match status" value="1"/>
</dbReference>
<proteinExistence type="predicted"/>
<keyword evidence="3" id="KW-0812">Transmembrane</keyword>
<evidence type="ECO:0000313" key="5">
    <source>
        <dbReference type="EMBL" id="TXD33517.1"/>
    </source>
</evidence>
<dbReference type="OrthoDB" id="7054180at2"/>
<dbReference type="Proteomes" id="UP000321412">
    <property type="component" value="Unassembled WGS sequence"/>
</dbReference>
<evidence type="ECO:0000256" key="1">
    <source>
        <dbReference type="ARBA" id="ARBA00022679"/>
    </source>
</evidence>
<reference evidence="5 6" key="1">
    <citation type="submission" date="2019-08" db="EMBL/GenBank/DDBJ databases">
        <title>Bradymonadales sp. TMQ4.</title>
        <authorList>
            <person name="Liang Q."/>
        </authorList>
    </citation>
    <scope>NUCLEOTIDE SEQUENCE [LARGE SCALE GENOMIC DNA]</scope>
    <source>
        <strain evidence="5 6">TMQ4</strain>
    </source>
</reference>
<keyword evidence="2 5" id="KW-0012">Acyltransferase</keyword>
<feature type="transmembrane region" description="Helical" evidence="3">
    <location>
        <begin position="20"/>
        <end position="46"/>
    </location>
</feature>
<dbReference type="Pfam" id="PF01553">
    <property type="entry name" value="Acyltransferase"/>
    <property type="match status" value="1"/>
</dbReference>
<dbReference type="InterPro" id="IPR002123">
    <property type="entry name" value="Plipid/glycerol_acylTrfase"/>
</dbReference>
<protein>
    <submittedName>
        <fullName evidence="5">Lysophospholipid acyltransferase family protein</fullName>
    </submittedName>
</protein>
<name>A0A5C6X297_9DELT</name>
<dbReference type="AlphaFoldDB" id="A0A5C6X297"/>
<dbReference type="EMBL" id="VOSM01000021">
    <property type="protein sequence ID" value="TXD33517.1"/>
    <property type="molecule type" value="Genomic_DNA"/>
</dbReference>